<name>A0A643JX75_9EURY</name>
<dbReference type="Pfam" id="PF23922">
    <property type="entry name" value="DUF7261"/>
    <property type="match status" value="1"/>
</dbReference>
<dbReference type="RefSeq" id="WP_151138873.1">
    <property type="nucleotide sequence ID" value="NZ_VZUS01000001.1"/>
</dbReference>
<dbReference type="AlphaFoldDB" id="A0A643JX75"/>
<organism evidence="2">
    <name type="scientific">Haloferax sp. CBA1149</name>
    <dbReference type="NCBI Taxonomy" id="2650753"/>
    <lineage>
        <taxon>Archaea</taxon>
        <taxon>Methanobacteriati</taxon>
        <taxon>Methanobacteriota</taxon>
        <taxon>Stenosarchaea group</taxon>
        <taxon>Halobacteria</taxon>
        <taxon>Halobacteriales</taxon>
        <taxon>Haloferacaceae</taxon>
        <taxon>Haloferax</taxon>
    </lineage>
</organism>
<keyword evidence="1" id="KW-0812">Transmembrane</keyword>
<accession>A0A643JX75</accession>
<evidence type="ECO:0000313" key="2">
    <source>
        <dbReference type="EMBL" id="KAB1188770.1"/>
    </source>
</evidence>
<keyword evidence="1" id="KW-1133">Transmembrane helix</keyword>
<comment type="caution">
    <text evidence="2">The sequence shown here is derived from an EMBL/GenBank/DDBJ whole genome shotgun (WGS) entry which is preliminary data.</text>
</comment>
<reference evidence="2" key="1">
    <citation type="submission" date="2019-09" db="EMBL/GenBank/DDBJ databases">
        <title>Genomic analysis of Haloferax sp. CBA1149.</title>
        <authorList>
            <person name="Roh S.W."/>
        </authorList>
    </citation>
    <scope>NUCLEOTIDE SEQUENCE</scope>
    <source>
        <strain evidence="2">CBA1149</strain>
    </source>
</reference>
<protein>
    <submittedName>
        <fullName evidence="2">Uncharacterized protein</fullName>
    </submittedName>
</protein>
<keyword evidence="1" id="KW-0472">Membrane</keyword>
<dbReference type="EMBL" id="VZUS01000001">
    <property type="protein sequence ID" value="KAB1188770.1"/>
    <property type="molecule type" value="Genomic_DNA"/>
</dbReference>
<evidence type="ECO:0000256" key="1">
    <source>
        <dbReference type="SAM" id="Phobius"/>
    </source>
</evidence>
<dbReference type="InterPro" id="IPR055685">
    <property type="entry name" value="DUF7261"/>
</dbReference>
<sequence>MADVSLPSRFADEERGQLFLITALAIAVLLVGLALILNTAIYTENIATRTTDTQLDDATSSQRAAVEASGEILDAENRNGGDASTIETQFDASMSNWSESSATLEASNGFTTSVSHTGTSTEGLRIHQDDPARNFTNDEDFDDWEPVHNGRVRGIWFNISRDNLSTEESDAFYMELDDDDDTPGDKATVSMHTDGTNVIVTVENDTVTRSCSVEPTNGDSLTIDIGSRTVGTKYCSALELAHEEVEGDVHLRFKNADEVTGTYELYATDDGGVLSDLYDAVNFATAGSGNWPVQEPALYDVNVTFTFQSSGTTVEKEIRIAPGEL</sequence>
<feature type="transmembrane region" description="Helical" evidence="1">
    <location>
        <begin position="18"/>
        <end position="42"/>
    </location>
</feature>
<proteinExistence type="predicted"/>
<gene>
    <name evidence="2" type="ORF">Hfx1149_12280</name>
</gene>